<evidence type="ECO:0000313" key="4">
    <source>
        <dbReference type="EMBL" id="SUC12349.1"/>
    </source>
</evidence>
<dbReference type="SUPFAM" id="SSF51735">
    <property type="entry name" value="NAD(P)-binding Rossmann-fold domains"/>
    <property type="match status" value="1"/>
</dbReference>
<dbReference type="CDD" id="cd05237">
    <property type="entry name" value="UDP_invert_4-6DH_SDR_e"/>
    <property type="match status" value="1"/>
</dbReference>
<keyword evidence="2" id="KW-0812">Transmembrane</keyword>
<feature type="transmembrane region" description="Helical" evidence="2">
    <location>
        <begin position="90"/>
        <end position="111"/>
    </location>
</feature>
<dbReference type="Proteomes" id="UP000254235">
    <property type="component" value="Unassembled WGS sequence"/>
</dbReference>
<feature type="domain" description="Polysaccharide biosynthesis protein CapD-like" evidence="3">
    <location>
        <begin position="306"/>
        <end position="593"/>
    </location>
</feature>
<feature type="transmembrane region" description="Helical" evidence="2">
    <location>
        <begin position="131"/>
        <end position="148"/>
    </location>
</feature>
<dbReference type="PANTHER" id="PTHR43318">
    <property type="entry name" value="UDP-N-ACETYLGLUCOSAMINE 4,6-DEHYDRATASE"/>
    <property type="match status" value="1"/>
</dbReference>
<dbReference type="AlphaFoldDB" id="A0A379F128"/>
<keyword evidence="2" id="KW-0472">Membrane</keyword>
<keyword evidence="2" id="KW-1133">Transmembrane helix</keyword>
<dbReference type="PANTHER" id="PTHR43318:SF1">
    <property type="entry name" value="POLYSACCHARIDE BIOSYNTHESIS PROTEIN EPSC-RELATED"/>
    <property type="match status" value="1"/>
</dbReference>
<dbReference type="Pfam" id="PF02719">
    <property type="entry name" value="Polysacc_synt_2"/>
    <property type="match status" value="1"/>
</dbReference>
<keyword evidence="4" id="KW-0413">Isomerase</keyword>
<sequence length="648" mass="73917">MKILNKIFEWYLTKNALPYWTVLAIDIFICYLSGLLVFWFYYHGAIEFSNLSLITATIFIFMTFVLIGFRVFKTYSGIIRYSSFVDLQRVGFAMFLSFAIAELVHYAISIWDTKPIFFNIKFVRLEGRQIAAMYLVATVGMVIFRIIVKTMYDLYLSPNRKIETLIYGIKEGGIGIANNICNDRSSRFSLKGFISHDNLYHNKTLLGEKIYSIDAKLEEVIKQKRIKAVLVSPIQVDKFRADTRLQDLLINANVKIYLTEHTKEWTGENDLEHVQFKEINIEDLLPRDEIIVDMDAIGNLLNGKCIMITGSAGSIGSEIVRQISIYKPDKLILIDQAETPQHDIRLMMHFNYPTIKVETIVANITNIDRMESIFKQYKPEYVFHAAAYKHVPMMENNPSESIQNNVWGTKVIADLSVKYGVKKFVMVSTDKAVNPTNVMGCSKRICEIYCQSLNTKTNQGKQAEKSTQFVTTRFGNVLGSNGSVIPLFEKQIKSGGPVTVTDPNIIRFFMLIPEACKLVLEAGTHGKGGEIFVFDMGKPVRIADLAKRMIKLSGAENVEIEYTGLRAGEKLYEEVLSTTENTLPSFHKKIRIAKVCEYDYDEVSKQIDELIALSHTYNDMAIVEKMKEIVPEYISNNSKYSVLDKKNE</sequence>
<evidence type="ECO:0000256" key="2">
    <source>
        <dbReference type="SAM" id="Phobius"/>
    </source>
</evidence>
<reference evidence="4 5" key="1">
    <citation type="submission" date="2018-06" db="EMBL/GenBank/DDBJ databases">
        <authorList>
            <consortium name="Pathogen Informatics"/>
            <person name="Doyle S."/>
        </authorList>
    </citation>
    <scope>NUCLEOTIDE SEQUENCE [LARGE SCALE GENOMIC DNA]</scope>
    <source>
        <strain evidence="4 5">NCTC13043</strain>
    </source>
</reference>
<evidence type="ECO:0000259" key="3">
    <source>
        <dbReference type="Pfam" id="PF02719"/>
    </source>
</evidence>
<evidence type="ECO:0000256" key="1">
    <source>
        <dbReference type="ARBA" id="ARBA00007430"/>
    </source>
</evidence>
<dbReference type="GeneID" id="78570656"/>
<accession>A0A379F128</accession>
<dbReference type="InterPro" id="IPR003869">
    <property type="entry name" value="Polysac_CapD-like"/>
</dbReference>
<organism evidence="4 5">
    <name type="scientific">Prevotella pallens</name>
    <dbReference type="NCBI Taxonomy" id="60133"/>
    <lineage>
        <taxon>Bacteria</taxon>
        <taxon>Pseudomonadati</taxon>
        <taxon>Bacteroidota</taxon>
        <taxon>Bacteroidia</taxon>
        <taxon>Bacteroidales</taxon>
        <taxon>Prevotellaceae</taxon>
        <taxon>Prevotella</taxon>
    </lineage>
</organism>
<feature type="transmembrane region" description="Helical" evidence="2">
    <location>
        <begin position="48"/>
        <end position="69"/>
    </location>
</feature>
<dbReference type="InterPro" id="IPR051203">
    <property type="entry name" value="Polysaccharide_Synthase-Rel"/>
</dbReference>
<dbReference type="RefSeq" id="WP_115083175.1">
    <property type="nucleotide sequence ID" value="NZ_JABZUJ010000025.1"/>
</dbReference>
<dbReference type="Gene3D" id="3.40.50.720">
    <property type="entry name" value="NAD(P)-binding Rossmann-like Domain"/>
    <property type="match status" value="2"/>
</dbReference>
<dbReference type="InterPro" id="IPR036291">
    <property type="entry name" value="NAD(P)-bd_dom_sf"/>
</dbReference>
<gene>
    <name evidence="4" type="primary">capD</name>
    <name evidence="4" type="ORF">NCTC13043_00952</name>
</gene>
<protein>
    <submittedName>
        <fullName evidence="4">UDP-glucose 4-epimerase</fullName>
        <ecNumber evidence="4">5.1.3.2</ecNumber>
    </submittedName>
</protein>
<feature type="transmembrane region" description="Helical" evidence="2">
    <location>
        <begin position="20"/>
        <end position="42"/>
    </location>
</feature>
<dbReference type="EMBL" id="UGTP01000001">
    <property type="protein sequence ID" value="SUC12349.1"/>
    <property type="molecule type" value="Genomic_DNA"/>
</dbReference>
<dbReference type="OrthoDB" id="9803111at2"/>
<evidence type="ECO:0000313" key="5">
    <source>
        <dbReference type="Proteomes" id="UP000254235"/>
    </source>
</evidence>
<proteinExistence type="inferred from homology"/>
<comment type="similarity">
    <text evidence="1">Belongs to the polysaccharide synthase family.</text>
</comment>
<name>A0A379F128_9BACT</name>
<dbReference type="EC" id="5.1.3.2" evidence="4"/>
<dbReference type="GO" id="GO:0003978">
    <property type="term" value="F:UDP-glucose 4-epimerase activity"/>
    <property type="evidence" value="ECO:0007669"/>
    <property type="project" value="UniProtKB-EC"/>
</dbReference>